<evidence type="ECO:0000256" key="1">
    <source>
        <dbReference type="ARBA" id="ARBA00037999"/>
    </source>
</evidence>
<dbReference type="Proteomes" id="UP000243106">
    <property type="component" value="Unassembled WGS sequence"/>
</dbReference>
<dbReference type="InterPro" id="IPR015421">
    <property type="entry name" value="PyrdxlP-dep_Trfase_major"/>
</dbReference>
<comment type="similarity">
    <text evidence="1 4">Belongs to the DegT/DnrJ/EryC1 family.</text>
</comment>
<dbReference type="GO" id="GO:0008483">
    <property type="term" value="F:transaminase activity"/>
    <property type="evidence" value="ECO:0007669"/>
    <property type="project" value="TreeGrafter"/>
</dbReference>
<dbReference type="EMBL" id="FOXV01000005">
    <property type="protein sequence ID" value="SFQ42938.1"/>
    <property type="molecule type" value="Genomic_DNA"/>
</dbReference>
<dbReference type="AlphaFoldDB" id="A0A1I5YFG7"/>
<dbReference type="PIRSF" id="PIRSF000390">
    <property type="entry name" value="PLP_StrS"/>
    <property type="match status" value="1"/>
</dbReference>
<dbReference type="PANTHER" id="PTHR30244">
    <property type="entry name" value="TRANSAMINASE"/>
    <property type="match status" value="1"/>
</dbReference>
<dbReference type="GO" id="GO:0000271">
    <property type="term" value="P:polysaccharide biosynthetic process"/>
    <property type="evidence" value="ECO:0007669"/>
    <property type="project" value="TreeGrafter"/>
</dbReference>
<feature type="modified residue" description="N6-(pyridoxal phosphate)lysine" evidence="3">
    <location>
        <position position="208"/>
    </location>
</feature>
<dbReference type="InterPro" id="IPR000653">
    <property type="entry name" value="DegT/StrS_aminotransferase"/>
</dbReference>
<gene>
    <name evidence="5" type="ORF">SAMN05421853_105221</name>
</gene>
<keyword evidence="3 4" id="KW-0663">Pyridoxal phosphate</keyword>
<evidence type="ECO:0000256" key="4">
    <source>
        <dbReference type="RuleBase" id="RU004508"/>
    </source>
</evidence>
<protein>
    <submittedName>
        <fullName evidence="5">dTDP-4-amino-4,6-dideoxygalactose transaminase</fullName>
    </submittedName>
</protein>
<dbReference type="Gene3D" id="3.40.640.10">
    <property type="entry name" value="Type I PLP-dependent aspartate aminotransferase-like (Major domain)"/>
    <property type="match status" value="1"/>
</dbReference>
<evidence type="ECO:0000313" key="6">
    <source>
        <dbReference type="Proteomes" id="UP000243106"/>
    </source>
</evidence>
<organism evidence="5 6">
    <name type="scientific">Roseivivax halotolerans</name>
    <dbReference type="NCBI Taxonomy" id="93684"/>
    <lineage>
        <taxon>Bacteria</taxon>
        <taxon>Pseudomonadati</taxon>
        <taxon>Pseudomonadota</taxon>
        <taxon>Alphaproteobacteria</taxon>
        <taxon>Rhodobacterales</taxon>
        <taxon>Roseobacteraceae</taxon>
        <taxon>Roseivivax</taxon>
    </lineage>
</organism>
<name>A0A1I5YFG7_9RHOB</name>
<keyword evidence="6" id="KW-1185">Reference proteome</keyword>
<accession>A0A1I5YFG7</accession>
<dbReference type="CDD" id="cd00616">
    <property type="entry name" value="AHBA_syn"/>
    <property type="match status" value="1"/>
</dbReference>
<dbReference type="RefSeq" id="WP_093011018.1">
    <property type="nucleotide sequence ID" value="NZ_FOXV01000005.1"/>
</dbReference>
<dbReference type="SUPFAM" id="SSF53383">
    <property type="entry name" value="PLP-dependent transferases"/>
    <property type="match status" value="1"/>
</dbReference>
<feature type="active site" description="Proton acceptor" evidence="2">
    <location>
        <position position="208"/>
    </location>
</feature>
<dbReference type="Gene3D" id="3.90.1150.10">
    <property type="entry name" value="Aspartate Aminotransferase, domain 1"/>
    <property type="match status" value="1"/>
</dbReference>
<evidence type="ECO:0000256" key="2">
    <source>
        <dbReference type="PIRSR" id="PIRSR000390-1"/>
    </source>
</evidence>
<dbReference type="Pfam" id="PF01041">
    <property type="entry name" value="DegT_DnrJ_EryC1"/>
    <property type="match status" value="1"/>
</dbReference>
<evidence type="ECO:0000313" key="5">
    <source>
        <dbReference type="EMBL" id="SFQ42938.1"/>
    </source>
</evidence>
<dbReference type="InterPro" id="IPR015422">
    <property type="entry name" value="PyrdxlP-dep_Trfase_small"/>
</dbReference>
<sequence>MPQDVSIRNGVSGTAVVPLQPSAPSIPTHPIWPHFDEEQIREVTRVLQSGRVNAWTGTEVSDFETAFREMTGASHAIALANGSLSLNLALECLDLEPGDEVIVTPRSFVISASAVILAGGTPIFADVDRDTQNITPESISAQITKRTVGIIPVHLAGWPCDMPGIMEVARTHGLWVIEDCAQAHGAQIEGRHVGTFADFGSFSFCQDKIISTGGEGGMLVTQREHLWREAWSRKDHGKDYDLVHNQAHPPGFRWLHARAGTNLRMSGIAAAIGSVQVRRMPLWTDLRHRNAHILADGLRDCPALRVPMPGKGIRHAWYRFYAFTRTDRLKPGWSRDRIIQELAERGQSVFSGSCPEIYNEGVFRSRRFTPASPLPVAHELGHTSLAFRVDPTIEPAEMHVMVQAVRDVMKLATR</sequence>
<dbReference type="PANTHER" id="PTHR30244:SF34">
    <property type="entry name" value="DTDP-4-AMINO-4,6-DIDEOXYGALACTOSE TRANSAMINASE"/>
    <property type="match status" value="1"/>
</dbReference>
<reference evidence="6" key="1">
    <citation type="submission" date="2016-10" db="EMBL/GenBank/DDBJ databases">
        <authorList>
            <person name="Varghese N."/>
            <person name="Submissions S."/>
        </authorList>
    </citation>
    <scope>NUCLEOTIDE SEQUENCE [LARGE SCALE GENOMIC DNA]</scope>
    <source>
        <strain evidence="6">JCM 10271</strain>
    </source>
</reference>
<dbReference type="InterPro" id="IPR015424">
    <property type="entry name" value="PyrdxlP-dep_Trfase"/>
</dbReference>
<evidence type="ECO:0000256" key="3">
    <source>
        <dbReference type="PIRSR" id="PIRSR000390-2"/>
    </source>
</evidence>
<dbReference type="GO" id="GO:0030170">
    <property type="term" value="F:pyridoxal phosphate binding"/>
    <property type="evidence" value="ECO:0007669"/>
    <property type="project" value="TreeGrafter"/>
</dbReference>
<dbReference type="STRING" id="93684.SAMN05421853_105221"/>
<proteinExistence type="inferred from homology"/>